<evidence type="ECO:0000313" key="2">
    <source>
        <dbReference type="EMBL" id="RZC37086.1"/>
    </source>
</evidence>
<sequence>SYQSCRSDVDCKPNSFCFGNDDDREGKCKCFEGYELIRNTTFYECLQGVKLGDPCEKDIQCVITASNLARCDQYKVCSCKSEAHGYSDGICYLRISVVMYKSVFNESSYFLELNEVCVSDANCYLGNDNYGFCTHGRCRCPVRPIVQRPSANRTYCIPAKKMGEECLSDEECSFIPNARCLEVCRCPSGYTLSRSGKACVKAATQFGDSCTYDGNCEEYLSRSTCLNNRCECGEDLHGYGNRCVETRRAGQNCEEDAQCVYKNQLEENVKCQHGVCSCIYGMTGDK</sequence>
<dbReference type="GO" id="GO:0016301">
    <property type="term" value="F:kinase activity"/>
    <property type="evidence" value="ECO:0007669"/>
    <property type="project" value="UniProtKB-KW"/>
</dbReference>
<keyword evidence="2" id="KW-0808">Transferase</keyword>
<feature type="domain" description="EB" evidence="1">
    <location>
        <begin position="44"/>
        <end position="91"/>
    </location>
</feature>
<dbReference type="PANTHER" id="PTHR39069">
    <property type="entry name" value="ECDYSONE-INDUCIBLE GENE E1, ISOFORM A"/>
    <property type="match status" value="1"/>
</dbReference>
<keyword evidence="3" id="KW-1185">Reference proteome</keyword>
<feature type="domain" description="EB" evidence="1">
    <location>
        <begin position="153"/>
        <end position="194"/>
    </location>
</feature>
<dbReference type="AlphaFoldDB" id="A0A482VWJ2"/>
<dbReference type="EMBL" id="QDEB01055700">
    <property type="protein sequence ID" value="RZC37086.1"/>
    <property type="molecule type" value="Genomic_DNA"/>
</dbReference>
<reference evidence="2 3" key="1">
    <citation type="submission" date="2017-03" db="EMBL/GenBank/DDBJ databases">
        <title>Genome of the blue death feigning beetle - Asbolus verrucosus.</title>
        <authorList>
            <person name="Rider S.D."/>
        </authorList>
    </citation>
    <scope>NUCLEOTIDE SEQUENCE [LARGE SCALE GENOMIC DNA]</scope>
    <source>
        <strain evidence="2">Butters</strain>
        <tissue evidence="2">Head and leg muscle</tissue>
    </source>
</reference>
<feature type="non-terminal residue" evidence="2">
    <location>
        <position position="1"/>
    </location>
</feature>
<name>A0A482VWJ2_ASBVE</name>
<feature type="non-terminal residue" evidence="2">
    <location>
        <position position="286"/>
    </location>
</feature>
<accession>A0A482VWJ2</accession>
<protein>
    <submittedName>
        <fullName evidence="2">Protein kinase C-binding protein NELL1</fullName>
    </submittedName>
</protein>
<keyword evidence="2" id="KW-0418">Kinase</keyword>
<organism evidence="2 3">
    <name type="scientific">Asbolus verrucosus</name>
    <name type="common">Desert ironclad beetle</name>
    <dbReference type="NCBI Taxonomy" id="1661398"/>
    <lineage>
        <taxon>Eukaryota</taxon>
        <taxon>Metazoa</taxon>
        <taxon>Ecdysozoa</taxon>
        <taxon>Arthropoda</taxon>
        <taxon>Hexapoda</taxon>
        <taxon>Insecta</taxon>
        <taxon>Pterygota</taxon>
        <taxon>Neoptera</taxon>
        <taxon>Endopterygota</taxon>
        <taxon>Coleoptera</taxon>
        <taxon>Polyphaga</taxon>
        <taxon>Cucujiformia</taxon>
        <taxon>Tenebrionidae</taxon>
        <taxon>Pimeliinae</taxon>
        <taxon>Asbolus</taxon>
    </lineage>
</organism>
<dbReference type="OrthoDB" id="5912242at2759"/>
<evidence type="ECO:0000313" key="3">
    <source>
        <dbReference type="Proteomes" id="UP000292052"/>
    </source>
</evidence>
<evidence type="ECO:0000259" key="1">
    <source>
        <dbReference type="Pfam" id="PF01683"/>
    </source>
</evidence>
<proteinExistence type="predicted"/>
<dbReference type="Proteomes" id="UP000292052">
    <property type="component" value="Unassembled WGS sequence"/>
</dbReference>
<gene>
    <name evidence="2" type="ORF">BDFB_002271</name>
</gene>
<feature type="domain" description="EB" evidence="1">
    <location>
        <begin position="239"/>
        <end position="283"/>
    </location>
</feature>
<dbReference type="InterPro" id="IPR006149">
    <property type="entry name" value="EB_dom"/>
</dbReference>
<dbReference type="STRING" id="1661398.A0A482VWJ2"/>
<comment type="caution">
    <text evidence="2">The sequence shown here is derived from an EMBL/GenBank/DDBJ whole genome shotgun (WGS) entry which is preliminary data.</text>
</comment>
<dbReference type="PANTHER" id="PTHR39069:SF9">
    <property type="entry name" value="EB DOMAIN-CONTAINING PROTEIN"/>
    <property type="match status" value="1"/>
</dbReference>
<dbReference type="Pfam" id="PF01683">
    <property type="entry name" value="EB"/>
    <property type="match status" value="3"/>
</dbReference>